<protein>
    <submittedName>
        <fullName evidence="1">Uncharacterized protein</fullName>
    </submittedName>
</protein>
<name>A0A518FLF6_9PLAN</name>
<dbReference type="EMBL" id="CP036317">
    <property type="protein sequence ID" value="QDV17183.1"/>
    <property type="molecule type" value="Genomic_DNA"/>
</dbReference>
<sequence>MEASSIRLYWQHPGIDLVNLSTKSLDFQHFAPLTDFRAAAGKFRFDAISGDPPYFDSADCHHGE</sequence>
<reference evidence="1 2" key="1">
    <citation type="submission" date="2019-02" db="EMBL/GenBank/DDBJ databases">
        <title>Deep-cultivation of Planctomycetes and their phenomic and genomic characterization uncovers novel biology.</title>
        <authorList>
            <person name="Wiegand S."/>
            <person name="Jogler M."/>
            <person name="Boedeker C."/>
            <person name="Pinto D."/>
            <person name="Vollmers J."/>
            <person name="Rivas-Marin E."/>
            <person name="Kohn T."/>
            <person name="Peeters S.H."/>
            <person name="Heuer A."/>
            <person name="Rast P."/>
            <person name="Oberbeckmann S."/>
            <person name="Bunk B."/>
            <person name="Jeske O."/>
            <person name="Meyerdierks A."/>
            <person name="Storesund J.E."/>
            <person name="Kallscheuer N."/>
            <person name="Luecker S."/>
            <person name="Lage O.M."/>
            <person name="Pohl T."/>
            <person name="Merkel B.J."/>
            <person name="Hornburger P."/>
            <person name="Mueller R.-W."/>
            <person name="Bruemmer F."/>
            <person name="Labrenz M."/>
            <person name="Spormann A.M."/>
            <person name="Op den Camp H."/>
            <person name="Overmann J."/>
            <person name="Amann R."/>
            <person name="Jetten M.S.M."/>
            <person name="Mascher T."/>
            <person name="Medema M.H."/>
            <person name="Devos D.P."/>
            <person name="Kaster A.-K."/>
            <person name="Ovreas L."/>
            <person name="Rohde M."/>
            <person name="Galperin M.Y."/>
            <person name="Jogler C."/>
        </authorList>
    </citation>
    <scope>NUCLEOTIDE SEQUENCE [LARGE SCALE GENOMIC DNA]</scope>
    <source>
        <strain evidence="1 2">Pan153</strain>
    </source>
</reference>
<gene>
    <name evidence="1" type="ORF">Pan153_18180</name>
</gene>
<dbReference type="Proteomes" id="UP000320839">
    <property type="component" value="Chromosome"/>
</dbReference>
<evidence type="ECO:0000313" key="1">
    <source>
        <dbReference type="EMBL" id="QDV17183.1"/>
    </source>
</evidence>
<organism evidence="1 2">
    <name type="scientific">Gimesia panareensis</name>
    <dbReference type="NCBI Taxonomy" id="2527978"/>
    <lineage>
        <taxon>Bacteria</taxon>
        <taxon>Pseudomonadati</taxon>
        <taxon>Planctomycetota</taxon>
        <taxon>Planctomycetia</taxon>
        <taxon>Planctomycetales</taxon>
        <taxon>Planctomycetaceae</taxon>
        <taxon>Gimesia</taxon>
    </lineage>
</organism>
<accession>A0A518FLF6</accession>
<proteinExistence type="predicted"/>
<evidence type="ECO:0000313" key="2">
    <source>
        <dbReference type="Proteomes" id="UP000320839"/>
    </source>
</evidence>
<dbReference type="AlphaFoldDB" id="A0A518FLF6"/>